<gene>
    <name evidence="1" type="ORF">Hypma_002575</name>
</gene>
<reference evidence="1" key="1">
    <citation type="submission" date="2018-04" db="EMBL/GenBank/DDBJ databases">
        <title>Whole genome sequencing of Hypsizygus marmoreus.</title>
        <authorList>
            <person name="Choi I.-G."/>
            <person name="Min B."/>
            <person name="Kim J.-G."/>
            <person name="Kim S."/>
            <person name="Oh Y.-L."/>
            <person name="Kong W.-S."/>
            <person name="Park H."/>
            <person name="Jeong J."/>
            <person name="Song E.-S."/>
        </authorList>
    </citation>
    <scope>NUCLEOTIDE SEQUENCE [LARGE SCALE GENOMIC DNA]</scope>
    <source>
        <strain evidence="1">51987-8</strain>
    </source>
</reference>
<dbReference type="EMBL" id="LUEZ02000122">
    <property type="protein sequence ID" value="RDB16740.1"/>
    <property type="molecule type" value="Genomic_DNA"/>
</dbReference>
<dbReference type="InterPro" id="IPR037045">
    <property type="entry name" value="S8pro/Inhibitor_I9_sf"/>
</dbReference>
<dbReference type="SUPFAM" id="SSF54897">
    <property type="entry name" value="Protease propeptides/inhibitors"/>
    <property type="match status" value="1"/>
</dbReference>
<name>A0A369J6E6_HYPMA</name>
<dbReference type="Gene3D" id="3.30.70.80">
    <property type="entry name" value="Peptidase S8 propeptide/proteinase inhibitor I9"/>
    <property type="match status" value="1"/>
</dbReference>
<proteinExistence type="predicted"/>
<protein>
    <recommendedName>
        <fullName evidence="3">Inhibitor I9 domain-containing protein</fullName>
    </recommendedName>
</protein>
<sequence length="82" mass="9365">MHSKKVIVIFKDFATRDEIHDLMESIKDHGGRITNVYRDLFKGFAAVVSHASLLRLESLARIRDTPIDYVETDEGVTSFVEL</sequence>
<dbReference type="AlphaFoldDB" id="A0A369J6E6"/>
<keyword evidence="2" id="KW-1185">Reference proteome</keyword>
<organism evidence="1 2">
    <name type="scientific">Hypsizygus marmoreus</name>
    <name type="common">White beech mushroom</name>
    <name type="synonym">Agaricus marmoreus</name>
    <dbReference type="NCBI Taxonomy" id="39966"/>
    <lineage>
        <taxon>Eukaryota</taxon>
        <taxon>Fungi</taxon>
        <taxon>Dikarya</taxon>
        <taxon>Basidiomycota</taxon>
        <taxon>Agaricomycotina</taxon>
        <taxon>Agaricomycetes</taxon>
        <taxon>Agaricomycetidae</taxon>
        <taxon>Agaricales</taxon>
        <taxon>Tricholomatineae</taxon>
        <taxon>Lyophyllaceae</taxon>
        <taxon>Hypsizygus</taxon>
    </lineage>
</organism>
<accession>A0A369J6E6</accession>
<evidence type="ECO:0000313" key="1">
    <source>
        <dbReference type="EMBL" id="RDB16740.1"/>
    </source>
</evidence>
<evidence type="ECO:0000313" key="2">
    <source>
        <dbReference type="Proteomes" id="UP000076154"/>
    </source>
</evidence>
<evidence type="ECO:0008006" key="3">
    <source>
        <dbReference type="Google" id="ProtNLM"/>
    </source>
</evidence>
<comment type="caution">
    <text evidence="1">The sequence shown here is derived from an EMBL/GenBank/DDBJ whole genome shotgun (WGS) entry which is preliminary data.</text>
</comment>
<dbReference type="Proteomes" id="UP000076154">
    <property type="component" value="Unassembled WGS sequence"/>
</dbReference>
<dbReference type="InParanoid" id="A0A369J6E6"/>
<dbReference type="OrthoDB" id="5518345at2759"/>